<dbReference type="SUPFAM" id="SSF56371">
    <property type="entry name" value="Ribosome inactivating proteins (RIP)"/>
    <property type="match status" value="1"/>
</dbReference>
<dbReference type="AlphaFoldDB" id="A0A2P6FEX5"/>
<dbReference type="STRING" id="2138.SMSRO_v1c17150"/>
<comment type="caution">
    <text evidence="4">The sequence shown here is derived from an EMBL/GenBank/DDBJ whole genome shotgun (WGS) entry which is preliminary data.</text>
</comment>
<dbReference type="Gene3D" id="3.40.420.10">
    <property type="entry name" value="Ricin (A subunit), domain 1"/>
    <property type="match status" value="1"/>
</dbReference>
<keyword evidence="5" id="KW-1185">Reference proteome</keyword>
<evidence type="ECO:0000256" key="2">
    <source>
        <dbReference type="ARBA" id="ARBA00022821"/>
    </source>
</evidence>
<feature type="chain" id="PRO_5015186053" evidence="3">
    <location>
        <begin position="24"/>
        <end position="496"/>
    </location>
</feature>
<dbReference type="InterPro" id="IPR001574">
    <property type="entry name" value="Ribosome_inactivat_prot"/>
</dbReference>
<organism evidence="4 5">
    <name type="scientific">Spiroplasma poulsonii</name>
    <dbReference type="NCBI Taxonomy" id="2138"/>
    <lineage>
        <taxon>Bacteria</taxon>
        <taxon>Bacillati</taxon>
        <taxon>Mycoplasmatota</taxon>
        <taxon>Mollicutes</taxon>
        <taxon>Entomoplasmatales</taxon>
        <taxon>Spiroplasmataceae</taxon>
        <taxon>Spiroplasma</taxon>
    </lineage>
</organism>
<dbReference type="GO" id="GO:0017148">
    <property type="term" value="P:negative regulation of translation"/>
    <property type="evidence" value="ECO:0007669"/>
    <property type="project" value="InterPro"/>
</dbReference>
<evidence type="ECO:0000256" key="3">
    <source>
        <dbReference type="SAM" id="SignalP"/>
    </source>
</evidence>
<keyword evidence="2" id="KW-0611">Plant defense</keyword>
<dbReference type="PANTHER" id="PTHR33453">
    <property type="match status" value="1"/>
</dbReference>
<keyword evidence="3" id="KW-0732">Signal</keyword>
<proteinExistence type="predicted"/>
<evidence type="ECO:0000313" key="5">
    <source>
        <dbReference type="Proteomes" id="UP000031565"/>
    </source>
</evidence>
<dbReference type="GO" id="GO:0030598">
    <property type="term" value="F:rRNA N-glycosylase activity"/>
    <property type="evidence" value="ECO:0007669"/>
    <property type="project" value="InterPro"/>
</dbReference>
<reference evidence="4 5" key="1">
    <citation type="journal article" date="2015" name="MBio">
        <title>Genome sequence of the Drosophila melanogaster male-killing Spiroplasma strain MSRO endosymbiont.</title>
        <authorList>
            <person name="Paredes J.C."/>
            <person name="Herren J.K."/>
            <person name="Schupfer F."/>
            <person name="Marin R."/>
            <person name="Claverol S."/>
            <person name="Kuo C.H."/>
            <person name="Lemaitre B."/>
            <person name="Beven L."/>
        </authorList>
    </citation>
    <scope>NUCLEOTIDE SEQUENCE [LARGE SCALE GENOMIC DNA]</scope>
    <source>
        <strain evidence="4 5">MSRO</strain>
    </source>
</reference>
<sequence>MKKLLSLLSVLTISGTAVPTTIAASPYQKEEKLNNDINYSQTNNLENLSRNKRENNNITPDVKVSYEINDYFSDLCNAINFLQNNDNIRLINPETIGTTERYYETYFINSNNNDNKYFVMPINIENDRRISLIFRSSDFYLQGFIGHPTSNNQTLNVYYYFNDSTITNVSGTTSSQRMSFGSNYTGSNGLRADERAPIRWTGIIDAFHQLANYGENPSFVDSNTLRSSFLRVILATAESMRFREVRNNIISNHNSDTSTSNWGWYFNNFLRNWDRISQEALNYLIQLGTLIGFNQLQNVNIFSKTLSKDFKSCNRRSARDLNNNEYCFNLPEKIAYFRSDHGISEHYAEYKMEKSDEFYDFSEVEVGEISPLNYNEIDFFGEKLTKVSWGNDTYYGKKINDTDLKNKFKDYAFNLNIKDYSEEKYKEIAKVSLSDSCEKDGWAWMCHTQKVGITFYRNQATKKWHIQIISYKWIRSGDTSSGGASWIWLGNGIKLT</sequence>
<dbReference type="GO" id="GO:0006952">
    <property type="term" value="P:defense response"/>
    <property type="evidence" value="ECO:0007669"/>
    <property type="project" value="UniProtKB-KW"/>
</dbReference>
<dbReference type="InterPro" id="IPR036041">
    <property type="entry name" value="Ribosome-inact_prot_sf"/>
</dbReference>
<dbReference type="InterPro" id="IPR016138">
    <property type="entry name" value="Ribosome_inactivat_prot_sub1"/>
</dbReference>
<dbReference type="RefSeq" id="WP_040093936.1">
    <property type="nucleotide sequence ID" value="NZ_CM020866.1"/>
</dbReference>
<accession>A0A2P6FEX5</accession>
<dbReference type="EMBL" id="JTLV02000001">
    <property type="protein sequence ID" value="PQM32008.1"/>
    <property type="molecule type" value="Genomic_DNA"/>
</dbReference>
<name>A0A2P6FEX5_9MOLU</name>
<feature type="signal peptide" evidence="3">
    <location>
        <begin position="1"/>
        <end position="23"/>
    </location>
</feature>
<protein>
    <submittedName>
        <fullName evidence="4">Ribosome inactivating protein</fullName>
    </submittedName>
</protein>
<dbReference type="Proteomes" id="UP000031565">
    <property type="component" value="Unassembled WGS sequence"/>
</dbReference>
<dbReference type="OrthoDB" id="391391at2"/>
<evidence type="ECO:0000313" key="4">
    <source>
        <dbReference type="EMBL" id="PQM32008.1"/>
    </source>
</evidence>
<evidence type="ECO:0000256" key="1">
    <source>
        <dbReference type="ARBA" id="ARBA00022801"/>
    </source>
</evidence>
<keyword evidence="1" id="KW-0378">Hydrolase</keyword>
<gene>
    <name evidence="4" type="ORF">SMSRO_SF018820</name>
</gene>
<dbReference type="PANTHER" id="PTHR33453:SF9">
    <property type="entry name" value="ALBUMIN B-32"/>
    <property type="match status" value="1"/>
</dbReference>
<dbReference type="Pfam" id="PF00161">
    <property type="entry name" value="RIP"/>
    <property type="match status" value="1"/>
</dbReference>